<protein>
    <recommendedName>
        <fullName evidence="1">PilZ domain-containing protein</fullName>
    </recommendedName>
</protein>
<dbReference type="AlphaFoldDB" id="X0S1V2"/>
<reference evidence="2" key="1">
    <citation type="journal article" date="2014" name="Front. Microbiol.">
        <title>High frequency of phylogenetically diverse reductive dehalogenase-homologous genes in deep subseafloor sedimentary metagenomes.</title>
        <authorList>
            <person name="Kawai M."/>
            <person name="Futagami T."/>
            <person name="Toyoda A."/>
            <person name="Takaki Y."/>
            <person name="Nishi S."/>
            <person name="Hori S."/>
            <person name="Arai W."/>
            <person name="Tsubouchi T."/>
            <person name="Morono Y."/>
            <person name="Uchiyama I."/>
            <person name="Ito T."/>
            <person name="Fujiyama A."/>
            <person name="Inagaki F."/>
            <person name="Takami H."/>
        </authorList>
    </citation>
    <scope>NUCLEOTIDE SEQUENCE</scope>
    <source>
        <strain evidence="2">Expedition CK06-06</strain>
    </source>
</reference>
<comment type="caution">
    <text evidence="2">The sequence shown here is derived from an EMBL/GenBank/DDBJ whole genome shotgun (WGS) entry which is preliminary data.</text>
</comment>
<organism evidence="2">
    <name type="scientific">marine sediment metagenome</name>
    <dbReference type="NCBI Taxonomy" id="412755"/>
    <lineage>
        <taxon>unclassified sequences</taxon>
        <taxon>metagenomes</taxon>
        <taxon>ecological metagenomes</taxon>
    </lineage>
</organism>
<dbReference type="SUPFAM" id="SSF141371">
    <property type="entry name" value="PilZ domain-like"/>
    <property type="match status" value="1"/>
</dbReference>
<dbReference type="InterPro" id="IPR009875">
    <property type="entry name" value="PilZ_domain"/>
</dbReference>
<accession>X0S1V2</accession>
<dbReference type="GO" id="GO:0035438">
    <property type="term" value="F:cyclic-di-GMP binding"/>
    <property type="evidence" value="ECO:0007669"/>
    <property type="project" value="InterPro"/>
</dbReference>
<proteinExistence type="predicted"/>
<dbReference type="Gene3D" id="2.40.10.220">
    <property type="entry name" value="predicted glycosyltransferase like domains"/>
    <property type="match status" value="1"/>
</dbReference>
<gene>
    <name evidence="2" type="ORF">S01H1_14922</name>
</gene>
<evidence type="ECO:0000259" key="1">
    <source>
        <dbReference type="Pfam" id="PF07238"/>
    </source>
</evidence>
<dbReference type="EMBL" id="BARS01007779">
    <property type="protein sequence ID" value="GAF69241.1"/>
    <property type="molecule type" value="Genomic_DNA"/>
</dbReference>
<dbReference type="Pfam" id="PF07238">
    <property type="entry name" value="PilZ"/>
    <property type="match status" value="1"/>
</dbReference>
<name>X0S1V2_9ZZZZ</name>
<feature type="domain" description="PilZ" evidence="1">
    <location>
        <begin position="4"/>
        <end position="107"/>
    </location>
</feature>
<evidence type="ECO:0000313" key="2">
    <source>
        <dbReference type="EMBL" id="GAF69241.1"/>
    </source>
</evidence>
<sequence length="126" mass="14528">MTEEKRKFTRHKCLLPAEVLKAEGKDKIVKRTSIHDFSRGGLKLVVKFVNLDPGSDIDLEVYVPEKELRTSLKAEIAWKKFGDNKMEVGLKIINIEEEAQDEILSWIAPLTLETNKKYKEIKNSSR</sequence>